<evidence type="ECO:0000313" key="2">
    <source>
        <dbReference type="Proteomes" id="UP000645462"/>
    </source>
</evidence>
<dbReference type="Proteomes" id="UP000645462">
    <property type="component" value="Unassembled WGS sequence"/>
</dbReference>
<name>A0ABQ1KWG8_9RHOB</name>
<accession>A0ABQ1KWG8</accession>
<sequence length="129" mass="13849">MSGIGPKEPHYVALRIPGDDRIEDIPPAIGVVDVAMAQDAAFQHTEPVEQKIRVIAGAVEVPVPGGTFLIAVCRADGTVRVEHDIRQLVAVMEPIDLLICYAHSIPDIAELCPSDLRKSVCCTSVKTNP</sequence>
<reference evidence="2" key="1">
    <citation type="journal article" date="2019" name="Int. J. Syst. Evol. Microbiol.">
        <title>The Global Catalogue of Microorganisms (GCM) 10K type strain sequencing project: providing services to taxonomists for standard genome sequencing and annotation.</title>
        <authorList>
            <consortium name="The Broad Institute Genomics Platform"/>
            <consortium name="The Broad Institute Genome Sequencing Center for Infectious Disease"/>
            <person name="Wu L."/>
            <person name="Ma J."/>
        </authorList>
    </citation>
    <scope>NUCLEOTIDE SEQUENCE [LARGE SCALE GENOMIC DNA]</scope>
    <source>
        <strain evidence="2">CGMCC 1.12478</strain>
    </source>
</reference>
<dbReference type="EMBL" id="BMFC01000007">
    <property type="protein sequence ID" value="GGC10431.1"/>
    <property type="molecule type" value="Genomic_DNA"/>
</dbReference>
<evidence type="ECO:0000313" key="1">
    <source>
        <dbReference type="EMBL" id="GGC10431.1"/>
    </source>
</evidence>
<gene>
    <name evidence="1" type="ORF">GCM10011363_28920</name>
</gene>
<keyword evidence="2" id="KW-1185">Reference proteome</keyword>
<organism evidence="1 2">
    <name type="scientific">Marivita lacus</name>
    <dbReference type="NCBI Taxonomy" id="1323742"/>
    <lineage>
        <taxon>Bacteria</taxon>
        <taxon>Pseudomonadati</taxon>
        <taxon>Pseudomonadota</taxon>
        <taxon>Alphaproteobacteria</taxon>
        <taxon>Rhodobacterales</taxon>
        <taxon>Roseobacteraceae</taxon>
        <taxon>Marivita</taxon>
    </lineage>
</organism>
<comment type="caution">
    <text evidence="1">The sequence shown here is derived from an EMBL/GenBank/DDBJ whole genome shotgun (WGS) entry which is preliminary data.</text>
</comment>
<protein>
    <submittedName>
        <fullName evidence="1">Uncharacterized protein</fullName>
    </submittedName>
</protein>
<proteinExistence type="predicted"/>